<accession>A0A938Y6V2</accession>
<dbReference type="InterPro" id="IPR039374">
    <property type="entry name" value="SIP_fam"/>
</dbReference>
<dbReference type="InterPro" id="IPR013113">
    <property type="entry name" value="SIP_FAD-bd"/>
</dbReference>
<dbReference type="InterPro" id="IPR007037">
    <property type="entry name" value="SIP_rossman_dom"/>
</dbReference>
<evidence type="ECO:0000313" key="3">
    <source>
        <dbReference type="EMBL" id="MBM9458586.1"/>
    </source>
</evidence>
<gene>
    <name evidence="3" type="ORF">JK386_01585</name>
</gene>
<evidence type="ECO:0000259" key="2">
    <source>
        <dbReference type="PROSITE" id="PS51384"/>
    </source>
</evidence>
<dbReference type="InterPro" id="IPR017927">
    <property type="entry name" value="FAD-bd_FR_type"/>
</dbReference>
<proteinExistence type="predicted"/>
<feature type="compositionally biased region" description="Low complexity" evidence="1">
    <location>
        <begin position="115"/>
        <end position="126"/>
    </location>
</feature>
<reference evidence="3" key="1">
    <citation type="submission" date="2021-01" db="EMBL/GenBank/DDBJ databases">
        <title>Novel species in genus Nocardioides.</title>
        <authorList>
            <person name="Zhang G."/>
        </authorList>
    </citation>
    <scope>NUCLEOTIDE SEQUENCE</scope>
    <source>
        <strain evidence="3">Zg-536</strain>
    </source>
</reference>
<feature type="region of interest" description="Disordered" evidence="1">
    <location>
        <begin position="107"/>
        <end position="127"/>
    </location>
</feature>
<keyword evidence="4" id="KW-1185">Reference proteome</keyword>
<dbReference type="PROSITE" id="PS51384">
    <property type="entry name" value="FAD_FR"/>
    <property type="match status" value="1"/>
</dbReference>
<protein>
    <submittedName>
        <fullName evidence="3">Siderophore-interacting protein</fullName>
    </submittedName>
</protein>
<dbReference type="GO" id="GO:0016491">
    <property type="term" value="F:oxidoreductase activity"/>
    <property type="evidence" value="ECO:0007669"/>
    <property type="project" value="InterPro"/>
</dbReference>
<dbReference type="Pfam" id="PF08021">
    <property type="entry name" value="FAD_binding_9"/>
    <property type="match status" value="1"/>
</dbReference>
<dbReference type="Proteomes" id="UP000663791">
    <property type="component" value="Unassembled WGS sequence"/>
</dbReference>
<evidence type="ECO:0000256" key="1">
    <source>
        <dbReference type="SAM" id="MobiDB-lite"/>
    </source>
</evidence>
<dbReference type="Gene3D" id="2.40.30.10">
    <property type="entry name" value="Translation factors"/>
    <property type="match status" value="1"/>
</dbReference>
<feature type="domain" description="FAD-binding FR-type" evidence="2">
    <location>
        <begin position="3"/>
        <end position="155"/>
    </location>
</feature>
<dbReference type="CDD" id="cd06193">
    <property type="entry name" value="siderophore_interacting"/>
    <property type="match status" value="1"/>
</dbReference>
<comment type="caution">
    <text evidence="3">The sequence shown here is derived from an EMBL/GenBank/DDBJ whole genome shotgun (WGS) entry which is preliminary data.</text>
</comment>
<organism evidence="3 4">
    <name type="scientific">Nocardioides faecalis</name>
    <dbReference type="NCBI Taxonomy" id="2803858"/>
    <lineage>
        <taxon>Bacteria</taxon>
        <taxon>Bacillati</taxon>
        <taxon>Actinomycetota</taxon>
        <taxon>Actinomycetes</taxon>
        <taxon>Propionibacteriales</taxon>
        <taxon>Nocardioidaceae</taxon>
        <taxon>Nocardioides</taxon>
    </lineage>
</organism>
<sequence>MPLVLDEVEVVGVERVSPSFVRVELGGPAVGRIGVDGALYDQRFKVIFPNAAGRLPSFADATEDWWSTWTAIPEPERGVMRTYTIRDLVGEGNDTRLVVDIVVHEDDEPTQPHDASGSSPAAAWSPEGTGNRWALQAAVGQRLMVLAPRRGHAFGGIEWAPDGADRLLLVGDETAVPAIRGVLRDLPADASGAVFLEVPLGADVLDDVRAPEGVSVHWLPRDGAARGELVHAAVLAHLTGTPEAVAAAAEPVVADDEVDPELWETPAYSSSGEEVVGATSVPADTPYAGLYAWIAGESKVVTGLRRILVKDLGLDRGQVAFMGYWREGVAMRS</sequence>
<dbReference type="EMBL" id="JAERTX010000001">
    <property type="protein sequence ID" value="MBM9458586.1"/>
    <property type="molecule type" value="Genomic_DNA"/>
</dbReference>
<dbReference type="Pfam" id="PF04954">
    <property type="entry name" value="SIP"/>
    <property type="match status" value="1"/>
</dbReference>
<name>A0A938Y6V2_9ACTN</name>
<dbReference type="AlphaFoldDB" id="A0A938Y6V2"/>
<evidence type="ECO:0000313" key="4">
    <source>
        <dbReference type="Proteomes" id="UP000663791"/>
    </source>
</evidence>
<dbReference type="PANTHER" id="PTHR30157:SF0">
    <property type="entry name" value="NADPH-DEPENDENT FERRIC-CHELATE REDUCTASE"/>
    <property type="match status" value="1"/>
</dbReference>
<dbReference type="InterPro" id="IPR039261">
    <property type="entry name" value="FNR_nucleotide-bd"/>
</dbReference>
<dbReference type="PANTHER" id="PTHR30157">
    <property type="entry name" value="FERRIC REDUCTASE, NADPH-DEPENDENT"/>
    <property type="match status" value="1"/>
</dbReference>
<dbReference type="Gene3D" id="3.40.50.80">
    <property type="entry name" value="Nucleotide-binding domain of ferredoxin-NADP reductase (FNR) module"/>
    <property type="match status" value="1"/>
</dbReference>